<evidence type="ECO:0000313" key="3">
    <source>
        <dbReference type="Proteomes" id="UP000056905"/>
    </source>
</evidence>
<accession>A0A0P0NWV3</accession>
<evidence type="ECO:0000313" key="2">
    <source>
        <dbReference type="EMBL" id="ALL12543.1"/>
    </source>
</evidence>
<protein>
    <submittedName>
        <fullName evidence="2">Uncharacterized protein</fullName>
    </submittedName>
</protein>
<keyword evidence="1" id="KW-0732">Signal</keyword>
<feature type="chain" id="PRO_5006052499" evidence="1">
    <location>
        <begin position="27"/>
        <end position="425"/>
    </location>
</feature>
<name>A0A0P0NWV3_9CAUL</name>
<reference evidence="2 3" key="1">
    <citation type="submission" date="2015-10" db="EMBL/GenBank/DDBJ databases">
        <title>Conservation of the essential genome among Caulobacter and Brevundimonas species.</title>
        <authorList>
            <person name="Scott D."/>
            <person name="Ely B."/>
        </authorList>
    </citation>
    <scope>NUCLEOTIDE SEQUENCE [LARGE SCALE GENOMIC DNA]</scope>
    <source>
        <strain evidence="2 3">CB4</strain>
    </source>
</reference>
<evidence type="ECO:0000256" key="1">
    <source>
        <dbReference type="SAM" id="SignalP"/>
    </source>
</evidence>
<keyword evidence="3" id="KW-1185">Reference proteome</keyword>
<sequence length="425" mass="45735">MIRSLTTRLLLAVLLACGSLATPALAQTPTFTGATLTKAREDCLAAAMTALPSPPSPNQAVQTLRDEAGELGGRCAPLALPEPAPGLDAILAALEVGLAETQAAYGCAPQADAPSCRGLLAAETRFSELKLFKLGKTDAIRLIPKDHYSRANAFWWKPENSSFGVKTGVGVSLMRLVLDASAPDSALARRVQAETPYRDIEAEVLAANAPCTACEDEVARVISLWPLFDGLERGFMAATSGNFDTAITRLEGLVGRWDAYHFGGGKGRAQLPWELALNSVIYAQSRDPSPGWREPPGHAVTLLHPSTGLALKDVHGTDTVMNLVEVVGWSRWDYDRDTYARTNEWGLSAVAAYRDRNDAKDWGYGALVRTPLDISGLPLNVAWTRTRLHAGGHDDTFAISVDLSRFFPKLKSANRLFDLPSGESP</sequence>
<gene>
    <name evidence="2" type="ORF">AQ619_03770</name>
</gene>
<dbReference type="KEGG" id="chq:AQ619_03770"/>
<feature type="signal peptide" evidence="1">
    <location>
        <begin position="1"/>
        <end position="26"/>
    </location>
</feature>
<dbReference type="RefSeq" id="WP_062144464.1">
    <property type="nucleotide sequence ID" value="NZ_CP013002.1"/>
</dbReference>
<organism evidence="2 3">
    <name type="scientific">Caulobacter henricii</name>
    <dbReference type="NCBI Taxonomy" id="69395"/>
    <lineage>
        <taxon>Bacteria</taxon>
        <taxon>Pseudomonadati</taxon>
        <taxon>Pseudomonadota</taxon>
        <taxon>Alphaproteobacteria</taxon>
        <taxon>Caulobacterales</taxon>
        <taxon>Caulobacteraceae</taxon>
        <taxon>Caulobacter</taxon>
    </lineage>
</organism>
<dbReference type="AlphaFoldDB" id="A0A0P0NWV3"/>
<proteinExistence type="predicted"/>
<dbReference type="EMBL" id="CP013002">
    <property type="protein sequence ID" value="ALL12543.1"/>
    <property type="molecule type" value="Genomic_DNA"/>
</dbReference>
<dbReference type="STRING" id="69395.AQ619_03770"/>
<dbReference type="Proteomes" id="UP000056905">
    <property type="component" value="Chromosome"/>
</dbReference>